<protein>
    <submittedName>
        <fullName evidence="2">NAD(P)/FAD-dependent oxidoreductase</fullName>
    </submittedName>
</protein>
<evidence type="ECO:0000256" key="1">
    <source>
        <dbReference type="SAM" id="MobiDB-lite"/>
    </source>
</evidence>
<dbReference type="EMBL" id="BPLF01000003">
    <property type="protein sequence ID" value="GIX64302.1"/>
    <property type="molecule type" value="Genomic_DNA"/>
</dbReference>
<name>A0AAV4LXC8_BABCB</name>
<dbReference type="AlphaFoldDB" id="A0AAV4LXC8"/>
<reference evidence="2 3" key="1">
    <citation type="submission" date="2021-06" db="EMBL/GenBank/DDBJ databases">
        <title>Genome sequence of Babesia caballi.</title>
        <authorList>
            <person name="Yamagishi J."/>
            <person name="Kidaka T."/>
            <person name="Ochi A."/>
        </authorList>
    </citation>
    <scope>NUCLEOTIDE SEQUENCE [LARGE SCALE GENOMIC DNA]</scope>
    <source>
        <strain evidence="2">USDA-D6B2</strain>
    </source>
</reference>
<keyword evidence="3" id="KW-1185">Reference proteome</keyword>
<accession>A0AAV4LXC8</accession>
<feature type="region of interest" description="Disordered" evidence="1">
    <location>
        <begin position="1"/>
        <end position="38"/>
    </location>
</feature>
<evidence type="ECO:0000313" key="2">
    <source>
        <dbReference type="EMBL" id="GIX64302.1"/>
    </source>
</evidence>
<proteinExistence type="predicted"/>
<dbReference type="RefSeq" id="XP_067716371.1">
    <property type="nucleotide sequence ID" value="XM_067860270.1"/>
</dbReference>
<dbReference type="GeneID" id="94195783"/>
<gene>
    <name evidence="2" type="ORF">BcabD6B2_37370</name>
</gene>
<organism evidence="2 3">
    <name type="scientific">Babesia caballi</name>
    <dbReference type="NCBI Taxonomy" id="5871"/>
    <lineage>
        <taxon>Eukaryota</taxon>
        <taxon>Sar</taxon>
        <taxon>Alveolata</taxon>
        <taxon>Apicomplexa</taxon>
        <taxon>Aconoidasida</taxon>
        <taxon>Piroplasmida</taxon>
        <taxon>Babesiidae</taxon>
        <taxon>Babesia</taxon>
    </lineage>
</organism>
<sequence>MLTSTCLRARKRTSSSTPGRRLSRRRNRHPDHSLGVDLTRGTRTRCVGEAPRARDIAYRYAALNRRSGAEVEVVSHLGPLVGVEDAGVGDEDGLVVETHQNLAVLKDGDEQAHVAGQLGDGQPLGGVLERYLPGELENLLARNEAVLGLHDAGHGHEEVLGLAGVERLDATHLDAGSAPLVLARRVALLSAERLDASAQRIGVGRRRPRRLVCCRGPRRELDVAVEVLQQVLDRYGQRVGGAQRLAARDVHLAVDGRRGVEVAEHVLAAADGKEYVLHLRVRPVLQNAHLHVDGDEEVVQGVDGVADHAVDDADVAVALGHARIGRLAGVVAKVLFLDPQRLRGEGQRLGVLAGAQQVDADAVDGVAQLQALLAEFALEEDQVLGKELLGVLVLVVHGEDLAEREDDAGEDLGVAVDDGAAGGRRGRRARVRKVQQRLLDEEAQLQQVRAPGLQPAHLRVALAQDQQFHRHLAAQRGLGNLHVEFLGQQERVVGLEERVAEVLRREVLERHLAQLHARGQRLAVDDRAAVGLQLPQDARRFHHLIARAELAS</sequence>
<dbReference type="Proteomes" id="UP001497744">
    <property type="component" value="Unassembled WGS sequence"/>
</dbReference>
<comment type="caution">
    <text evidence="2">The sequence shown here is derived from an EMBL/GenBank/DDBJ whole genome shotgun (WGS) entry which is preliminary data.</text>
</comment>
<evidence type="ECO:0000313" key="3">
    <source>
        <dbReference type="Proteomes" id="UP001497744"/>
    </source>
</evidence>